<comment type="caution">
    <text evidence="1">The sequence shown here is derived from an EMBL/GenBank/DDBJ whole genome shotgun (WGS) entry which is preliminary data.</text>
</comment>
<evidence type="ECO:0000313" key="2">
    <source>
        <dbReference type="Proteomes" id="UP000031056"/>
    </source>
</evidence>
<proteinExistence type="predicted"/>
<evidence type="ECO:0000313" key="1">
    <source>
        <dbReference type="EMBL" id="KHN69885.1"/>
    </source>
</evidence>
<accession>A0A0B2ULM6</accession>
<sequence>MSINHQAIERILNMPKDAKINQKEQLEIARMFVNGVPLTIPIHKVAELARMFVSCTKRMYLNEVKKYLQENNSELYAEYANMFCNNPGVFEAFGIKSEHRGVLVKNEAIQVTSLKPRIILSKKSRSTACKRKIRKGTQDAALRKLVNQRNASSQYKKKINKIYKEIKKE</sequence>
<protein>
    <submittedName>
        <fullName evidence="1">Uncharacterized protein</fullName>
    </submittedName>
</protein>
<gene>
    <name evidence="1" type="ORF">M896_040800</name>
</gene>
<dbReference type="VEuPathDB" id="MicrosporidiaDB:M896_040800"/>
<dbReference type="EMBL" id="JOKQ01000004">
    <property type="protein sequence ID" value="KHN69885.1"/>
    <property type="molecule type" value="Genomic_DNA"/>
</dbReference>
<dbReference type="InParanoid" id="A0A0B2ULM6"/>
<name>A0A0B2ULM6_9MICR</name>
<dbReference type="Proteomes" id="UP000031056">
    <property type="component" value="Unassembled WGS sequence"/>
</dbReference>
<dbReference type="GeneID" id="26261519"/>
<dbReference type="HOGENOM" id="CLU_1555239_0_0_1"/>
<organism evidence="1 2">
    <name type="scientific">Ordospora colligata OC4</name>
    <dbReference type="NCBI Taxonomy" id="1354746"/>
    <lineage>
        <taxon>Eukaryota</taxon>
        <taxon>Fungi</taxon>
        <taxon>Fungi incertae sedis</taxon>
        <taxon>Microsporidia</taxon>
        <taxon>Ordosporidae</taxon>
        <taxon>Ordospora</taxon>
    </lineage>
</organism>
<reference evidence="1 2" key="1">
    <citation type="journal article" date="2014" name="MBio">
        <title>The Ordospora colligata genome; evolution of extreme reduction in microsporidia and host-to-parasite horizontal gene transfer.</title>
        <authorList>
            <person name="Pombert J.-F."/>
            <person name="Haag K.L."/>
            <person name="Beidas S."/>
            <person name="Ebert D."/>
            <person name="Keeling P.J."/>
        </authorList>
    </citation>
    <scope>NUCLEOTIDE SEQUENCE [LARGE SCALE GENOMIC DNA]</scope>
    <source>
        <strain evidence="1 2">OC4</strain>
    </source>
</reference>
<keyword evidence="2" id="KW-1185">Reference proteome</keyword>
<dbReference type="RefSeq" id="XP_014563927.1">
    <property type="nucleotide sequence ID" value="XM_014708441.1"/>
</dbReference>
<dbReference type="OrthoDB" id="2196338at2759"/>
<dbReference type="AlphaFoldDB" id="A0A0B2ULM6"/>